<feature type="domain" description="Histidine kinase/HSP90-like ATPase" evidence="8">
    <location>
        <begin position="280"/>
        <end position="361"/>
    </location>
</feature>
<dbReference type="Gene3D" id="1.20.5.1930">
    <property type="match status" value="1"/>
</dbReference>
<protein>
    <recommendedName>
        <fullName evidence="2">histidine kinase</fullName>
        <ecNumber evidence="2">2.7.13.3</ecNumber>
    </recommendedName>
</protein>
<dbReference type="InterPro" id="IPR003594">
    <property type="entry name" value="HATPase_dom"/>
</dbReference>
<evidence type="ECO:0000313" key="11">
    <source>
        <dbReference type="EMBL" id="MDW0114644.1"/>
    </source>
</evidence>
<gene>
    <name evidence="11" type="ORF">QT711_15710</name>
</gene>
<evidence type="ECO:0000256" key="1">
    <source>
        <dbReference type="ARBA" id="ARBA00000085"/>
    </source>
</evidence>
<keyword evidence="7" id="KW-0472">Membrane</keyword>
<dbReference type="PANTHER" id="PTHR24421">
    <property type="entry name" value="NITRATE/NITRITE SENSOR PROTEIN NARX-RELATED"/>
    <property type="match status" value="1"/>
</dbReference>
<dbReference type="GO" id="GO:0016301">
    <property type="term" value="F:kinase activity"/>
    <property type="evidence" value="ECO:0007669"/>
    <property type="project" value="UniProtKB-KW"/>
</dbReference>
<dbReference type="Pfam" id="PF23540">
    <property type="entry name" value="DesK_N"/>
    <property type="match status" value="1"/>
</dbReference>
<feature type="transmembrane region" description="Helical" evidence="7">
    <location>
        <begin position="133"/>
        <end position="150"/>
    </location>
</feature>
<evidence type="ECO:0000259" key="9">
    <source>
        <dbReference type="Pfam" id="PF07730"/>
    </source>
</evidence>
<keyword evidence="6" id="KW-0175">Coiled coil</keyword>
<keyword evidence="4 11" id="KW-0418">Kinase</keyword>
<feature type="transmembrane region" description="Helical" evidence="7">
    <location>
        <begin position="105"/>
        <end position="126"/>
    </location>
</feature>
<evidence type="ECO:0000256" key="7">
    <source>
        <dbReference type="SAM" id="Phobius"/>
    </source>
</evidence>
<comment type="caution">
    <text evidence="11">The sequence shown here is derived from an EMBL/GenBank/DDBJ whole genome shotgun (WGS) entry which is preliminary data.</text>
</comment>
<dbReference type="SUPFAM" id="SSF55874">
    <property type="entry name" value="ATPase domain of HSP90 chaperone/DNA topoisomerase II/histidine kinase"/>
    <property type="match status" value="1"/>
</dbReference>
<keyword evidence="7" id="KW-1133">Transmembrane helix</keyword>
<organism evidence="11 12">
    <name type="scientific">Sporosarcina saromensis</name>
    <dbReference type="NCBI Taxonomy" id="359365"/>
    <lineage>
        <taxon>Bacteria</taxon>
        <taxon>Bacillati</taxon>
        <taxon>Bacillota</taxon>
        <taxon>Bacilli</taxon>
        <taxon>Bacillales</taxon>
        <taxon>Caryophanaceae</taxon>
        <taxon>Sporosarcina</taxon>
    </lineage>
</organism>
<dbReference type="PANTHER" id="PTHR24421:SF63">
    <property type="entry name" value="SENSOR HISTIDINE KINASE DESK"/>
    <property type="match status" value="1"/>
</dbReference>
<evidence type="ECO:0000256" key="3">
    <source>
        <dbReference type="ARBA" id="ARBA00022679"/>
    </source>
</evidence>
<feature type="transmembrane region" description="Helical" evidence="7">
    <location>
        <begin position="12"/>
        <end position="30"/>
    </location>
</feature>
<dbReference type="Pfam" id="PF07730">
    <property type="entry name" value="HisKA_3"/>
    <property type="match status" value="1"/>
</dbReference>
<accession>A0ABU4GCC3</accession>
<dbReference type="Proteomes" id="UP001282284">
    <property type="component" value="Unassembled WGS sequence"/>
</dbReference>
<dbReference type="InterPro" id="IPR036890">
    <property type="entry name" value="HATPase_C_sf"/>
</dbReference>
<reference evidence="11 12" key="1">
    <citation type="submission" date="2023-06" db="EMBL/GenBank/DDBJ databases">
        <title>Sporosarcina sp. nov., isolated from Korean traditional fermented seafood 'Jeotgal'.</title>
        <authorList>
            <person name="Yang A.I."/>
            <person name="Shin N.-R."/>
        </authorList>
    </citation>
    <scope>NUCLEOTIDE SEQUENCE [LARGE SCALE GENOMIC DNA]</scope>
    <source>
        <strain evidence="11 12">KCTC13119</strain>
    </source>
</reference>
<dbReference type="CDD" id="cd16917">
    <property type="entry name" value="HATPase_UhpB-NarQ-NarX-like"/>
    <property type="match status" value="1"/>
</dbReference>
<evidence type="ECO:0000256" key="2">
    <source>
        <dbReference type="ARBA" id="ARBA00012438"/>
    </source>
</evidence>
<dbReference type="Gene3D" id="3.30.565.10">
    <property type="entry name" value="Histidine kinase-like ATPase, C-terminal domain"/>
    <property type="match status" value="1"/>
</dbReference>
<feature type="coiled-coil region" evidence="6">
    <location>
        <begin position="156"/>
        <end position="183"/>
    </location>
</feature>
<evidence type="ECO:0000256" key="6">
    <source>
        <dbReference type="SAM" id="Coils"/>
    </source>
</evidence>
<dbReference type="EC" id="2.7.13.3" evidence="2"/>
<feature type="transmembrane region" description="Helical" evidence="7">
    <location>
        <begin position="36"/>
        <end position="53"/>
    </location>
</feature>
<dbReference type="InterPro" id="IPR011712">
    <property type="entry name" value="Sig_transdc_His_kin_sub3_dim/P"/>
</dbReference>
<evidence type="ECO:0000313" key="12">
    <source>
        <dbReference type="Proteomes" id="UP001282284"/>
    </source>
</evidence>
<feature type="domain" description="Signal transduction histidine kinase subgroup 3 dimerisation and phosphoacceptor" evidence="9">
    <location>
        <begin position="178"/>
        <end position="240"/>
    </location>
</feature>
<name>A0ABU4GCC3_9BACL</name>
<evidence type="ECO:0000259" key="8">
    <source>
        <dbReference type="Pfam" id="PF02518"/>
    </source>
</evidence>
<evidence type="ECO:0000256" key="4">
    <source>
        <dbReference type="ARBA" id="ARBA00022777"/>
    </source>
</evidence>
<dbReference type="InterPro" id="IPR050482">
    <property type="entry name" value="Sensor_HK_TwoCompSys"/>
</dbReference>
<dbReference type="Pfam" id="PF02518">
    <property type="entry name" value="HATPase_c"/>
    <property type="match status" value="1"/>
</dbReference>
<feature type="domain" description="DesK/YvfT N-terminal" evidence="10">
    <location>
        <begin position="1"/>
        <end position="146"/>
    </location>
</feature>
<evidence type="ECO:0000259" key="10">
    <source>
        <dbReference type="Pfam" id="PF23540"/>
    </source>
</evidence>
<dbReference type="EMBL" id="JAUBDI010000019">
    <property type="protein sequence ID" value="MDW0114644.1"/>
    <property type="molecule type" value="Genomic_DNA"/>
</dbReference>
<evidence type="ECO:0000256" key="5">
    <source>
        <dbReference type="ARBA" id="ARBA00023012"/>
    </source>
</evidence>
<sequence>MVKRFELFPKRYGVTPYIFLVYLFLPLFHIVNLSGWRAVMGYCALLLFLISYIRLYKSESVKQDTVWLVSLVSLVVVFTVFYNPYNLLLGFFASNFIGWFEEKRQFTRAVSLFASVLIACTVWIVFVHGFNELLFFLPFLVVMILSPYGIRSMMLRLELEEQLNQANKQIKTLIKQEERVRIARDLHDTLGHTLSLITLQSQVIQRVAANPEKVIKEAEEIERTSRSAMKQVRELVANMRVSSIEEELVHMEQILSAGNVQFHFEYIETLPQLSALQQNILGLCIREASTNIIKHSQASNCKVTIEHCDSRCQVRISDNGVGMSDKVWGNGLTGMLERLALIEGNLEITTDKGTTLQMTIPIVVKVDEGAVVL</sequence>
<feature type="transmembrane region" description="Helical" evidence="7">
    <location>
        <begin position="65"/>
        <end position="85"/>
    </location>
</feature>
<comment type="catalytic activity">
    <reaction evidence="1">
        <text>ATP + protein L-histidine = ADP + protein N-phospho-L-histidine.</text>
        <dbReference type="EC" id="2.7.13.3"/>
    </reaction>
</comment>
<keyword evidence="5" id="KW-0902">Two-component regulatory system</keyword>
<dbReference type="InterPro" id="IPR056374">
    <property type="entry name" value="DesK/YvfT_N"/>
</dbReference>
<keyword evidence="12" id="KW-1185">Reference proteome</keyword>
<keyword evidence="7" id="KW-0812">Transmembrane</keyword>
<keyword evidence="3" id="KW-0808">Transferase</keyword>
<proteinExistence type="predicted"/>